<dbReference type="EMBL" id="KV878897">
    <property type="protein sequence ID" value="OJJ84380.1"/>
    <property type="molecule type" value="Genomic_DNA"/>
</dbReference>
<dbReference type="GeneID" id="34459772"/>
<dbReference type="AlphaFoldDB" id="A0A1L9VKH8"/>
<name>A0A1L9VKH8_ASPGL</name>
<evidence type="ECO:0000313" key="2">
    <source>
        <dbReference type="Proteomes" id="UP000184300"/>
    </source>
</evidence>
<sequence length="223" mass="25540">MYMKTATVGATSHITRDGLLISGIEEASRVRSRRMRPVLPIPRKTVGPLIQFRTDKERNSQAYTTPSRDTSYSDRHYKLHHSQMVIWYLVFMKPIVRSRHIREFQSALDKFTPDGIAWAPLCLESVAQTSFSLEGRFTTASTAWLWVTLRTYSPIAGTSREAQSVTTLTFSRLLTFTHLIFLWHQLAFIPRVPACYQSRHTAGAFCVLDSSNTDEHLASQDWK</sequence>
<proteinExistence type="predicted"/>
<organism evidence="1 2">
    <name type="scientific">Aspergillus glaucus CBS 516.65</name>
    <dbReference type="NCBI Taxonomy" id="1160497"/>
    <lineage>
        <taxon>Eukaryota</taxon>
        <taxon>Fungi</taxon>
        <taxon>Dikarya</taxon>
        <taxon>Ascomycota</taxon>
        <taxon>Pezizomycotina</taxon>
        <taxon>Eurotiomycetes</taxon>
        <taxon>Eurotiomycetidae</taxon>
        <taxon>Eurotiales</taxon>
        <taxon>Aspergillaceae</taxon>
        <taxon>Aspergillus</taxon>
        <taxon>Aspergillus subgen. Aspergillus</taxon>
    </lineage>
</organism>
<keyword evidence="2" id="KW-1185">Reference proteome</keyword>
<dbReference type="Proteomes" id="UP000184300">
    <property type="component" value="Unassembled WGS sequence"/>
</dbReference>
<accession>A0A1L9VKH8</accession>
<gene>
    <name evidence="1" type="ORF">ASPGLDRAFT_25826</name>
</gene>
<dbReference type="RefSeq" id="XP_022401078.1">
    <property type="nucleotide sequence ID" value="XM_022543511.1"/>
</dbReference>
<reference evidence="2" key="1">
    <citation type="journal article" date="2017" name="Genome Biol.">
        <title>Comparative genomics reveals high biological diversity and specific adaptations in the industrially and medically important fungal genus Aspergillus.</title>
        <authorList>
            <person name="de Vries R.P."/>
            <person name="Riley R."/>
            <person name="Wiebenga A."/>
            <person name="Aguilar-Osorio G."/>
            <person name="Amillis S."/>
            <person name="Uchima C.A."/>
            <person name="Anderluh G."/>
            <person name="Asadollahi M."/>
            <person name="Askin M."/>
            <person name="Barry K."/>
            <person name="Battaglia E."/>
            <person name="Bayram O."/>
            <person name="Benocci T."/>
            <person name="Braus-Stromeyer S.A."/>
            <person name="Caldana C."/>
            <person name="Canovas D."/>
            <person name="Cerqueira G.C."/>
            <person name="Chen F."/>
            <person name="Chen W."/>
            <person name="Choi C."/>
            <person name="Clum A."/>
            <person name="Dos Santos R.A."/>
            <person name="Damasio A.R."/>
            <person name="Diallinas G."/>
            <person name="Emri T."/>
            <person name="Fekete E."/>
            <person name="Flipphi M."/>
            <person name="Freyberg S."/>
            <person name="Gallo A."/>
            <person name="Gournas C."/>
            <person name="Habgood R."/>
            <person name="Hainaut M."/>
            <person name="Harispe M.L."/>
            <person name="Henrissat B."/>
            <person name="Hilden K.S."/>
            <person name="Hope R."/>
            <person name="Hossain A."/>
            <person name="Karabika E."/>
            <person name="Karaffa L."/>
            <person name="Karanyi Z."/>
            <person name="Krasevec N."/>
            <person name="Kuo A."/>
            <person name="Kusch H."/>
            <person name="LaButti K."/>
            <person name="Lagendijk E.L."/>
            <person name="Lapidus A."/>
            <person name="Levasseur A."/>
            <person name="Lindquist E."/>
            <person name="Lipzen A."/>
            <person name="Logrieco A.F."/>
            <person name="MacCabe A."/>
            <person name="Maekelae M.R."/>
            <person name="Malavazi I."/>
            <person name="Melin P."/>
            <person name="Meyer V."/>
            <person name="Mielnichuk N."/>
            <person name="Miskei M."/>
            <person name="Molnar A.P."/>
            <person name="Mule G."/>
            <person name="Ngan C.Y."/>
            <person name="Orejas M."/>
            <person name="Orosz E."/>
            <person name="Ouedraogo J.P."/>
            <person name="Overkamp K.M."/>
            <person name="Park H.-S."/>
            <person name="Perrone G."/>
            <person name="Piumi F."/>
            <person name="Punt P.J."/>
            <person name="Ram A.F."/>
            <person name="Ramon A."/>
            <person name="Rauscher S."/>
            <person name="Record E."/>
            <person name="Riano-Pachon D.M."/>
            <person name="Robert V."/>
            <person name="Roehrig J."/>
            <person name="Ruller R."/>
            <person name="Salamov A."/>
            <person name="Salih N.S."/>
            <person name="Samson R.A."/>
            <person name="Sandor E."/>
            <person name="Sanguinetti M."/>
            <person name="Schuetze T."/>
            <person name="Sepcic K."/>
            <person name="Shelest E."/>
            <person name="Sherlock G."/>
            <person name="Sophianopoulou V."/>
            <person name="Squina F.M."/>
            <person name="Sun H."/>
            <person name="Susca A."/>
            <person name="Todd R.B."/>
            <person name="Tsang A."/>
            <person name="Unkles S.E."/>
            <person name="van de Wiele N."/>
            <person name="van Rossen-Uffink D."/>
            <person name="Oliveira J.V."/>
            <person name="Vesth T.C."/>
            <person name="Visser J."/>
            <person name="Yu J.-H."/>
            <person name="Zhou M."/>
            <person name="Andersen M.R."/>
            <person name="Archer D.B."/>
            <person name="Baker S.E."/>
            <person name="Benoit I."/>
            <person name="Brakhage A.A."/>
            <person name="Braus G.H."/>
            <person name="Fischer R."/>
            <person name="Frisvad J.C."/>
            <person name="Goldman G.H."/>
            <person name="Houbraken J."/>
            <person name="Oakley B."/>
            <person name="Pocsi I."/>
            <person name="Scazzocchio C."/>
            <person name="Seiboth B."/>
            <person name="vanKuyk P.A."/>
            <person name="Wortman J."/>
            <person name="Dyer P.S."/>
            <person name="Grigoriev I.V."/>
        </authorList>
    </citation>
    <scope>NUCLEOTIDE SEQUENCE [LARGE SCALE GENOMIC DNA]</scope>
    <source>
        <strain evidence="2">CBS 516.65</strain>
    </source>
</reference>
<evidence type="ECO:0000313" key="1">
    <source>
        <dbReference type="EMBL" id="OJJ84380.1"/>
    </source>
</evidence>
<dbReference type="VEuPathDB" id="FungiDB:ASPGLDRAFT_25826"/>
<protein>
    <submittedName>
        <fullName evidence="1">Uncharacterized protein</fullName>
    </submittedName>
</protein>